<dbReference type="Proteomes" id="UP000275436">
    <property type="component" value="Unassembled WGS sequence"/>
</dbReference>
<accession>A0A3M9X1P8</accession>
<feature type="transmembrane region" description="Helical" evidence="1">
    <location>
        <begin position="12"/>
        <end position="29"/>
    </location>
</feature>
<dbReference type="RefSeq" id="WP_123170415.1">
    <property type="nucleotide sequence ID" value="NZ_QKOD01000020.1"/>
</dbReference>
<name>A0A3M9X1P8_9HYPH</name>
<gene>
    <name evidence="3" type="ORF">DNR46_34400</name>
</gene>
<protein>
    <recommendedName>
        <fullName evidence="2">SPW repeat-containing integral membrane domain-containing protein</fullName>
    </recommendedName>
</protein>
<feature type="transmembrane region" description="Helical" evidence="1">
    <location>
        <begin position="62"/>
        <end position="81"/>
    </location>
</feature>
<keyword evidence="1" id="KW-0812">Transmembrane</keyword>
<dbReference type="Pfam" id="PF03779">
    <property type="entry name" value="SPW"/>
    <property type="match status" value="1"/>
</dbReference>
<organism evidence="3 4">
    <name type="scientific">Mesorhizobium japonicum</name>
    <dbReference type="NCBI Taxonomy" id="2066070"/>
    <lineage>
        <taxon>Bacteria</taxon>
        <taxon>Pseudomonadati</taxon>
        <taxon>Pseudomonadota</taxon>
        <taxon>Alphaproteobacteria</taxon>
        <taxon>Hyphomicrobiales</taxon>
        <taxon>Phyllobacteriaceae</taxon>
        <taxon>Mesorhizobium</taxon>
    </lineage>
</organism>
<evidence type="ECO:0000313" key="4">
    <source>
        <dbReference type="Proteomes" id="UP000275436"/>
    </source>
</evidence>
<keyword evidence="1" id="KW-0472">Membrane</keyword>
<proteinExistence type="predicted"/>
<sequence>MANEVPSKWLEWTNFILGACLACTALMFAGLPLAAWNAGGVGVLIAFCSAAALYRYGAWAEWSNLALGCWAVLAPFLLGFGSAQGPMWMHVVIGLCVATIAVLQLVASRKSAGALGH</sequence>
<dbReference type="InterPro" id="IPR005530">
    <property type="entry name" value="SPW"/>
</dbReference>
<evidence type="ECO:0000256" key="1">
    <source>
        <dbReference type="SAM" id="Phobius"/>
    </source>
</evidence>
<reference evidence="3 4" key="1">
    <citation type="journal article" date="2018" name="Mol. Plant Microbe Interact.">
        <title>Taxonomically Different Co-Microsymbionts of a Relict Legume, Oxytropis popoviana, Have Complementary Sets of Symbiotic Genes and Together Increase the Efficiency of Plant Nodulation.</title>
        <authorList>
            <person name="Safronova V."/>
            <person name="Belimov A."/>
            <person name="Sazanova A."/>
            <person name="Chirak E."/>
            <person name="Verkhozina A."/>
            <person name="Kuznetsova I."/>
            <person name="Andronov E."/>
            <person name="Puhalsky J."/>
            <person name="Tikhonovich I."/>
        </authorList>
    </citation>
    <scope>NUCLEOTIDE SEQUENCE [LARGE SCALE GENOMIC DNA]</scope>
    <source>
        <strain evidence="3 4">Opo-235</strain>
    </source>
</reference>
<feature type="transmembrane region" description="Helical" evidence="1">
    <location>
        <begin position="87"/>
        <end position="107"/>
    </location>
</feature>
<feature type="domain" description="SPW repeat-containing integral membrane" evidence="2">
    <location>
        <begin position="9"/>
        <end position="101"/>
    </location>
</feature>
<dbReference type="EMBL" id="QKOD01000020">
    <property type="protein sequence ID" value="RNJ41438.1"/>
    <property type="molecule type" value="Genomic_DNA"/>
</dbReference>
<evidence type="ECO:0000259" key="2">
    <source>
        <dbReference type="Pfam" id="PF03779"/>
    </source>
</evidence>
<comment type="caution">
    <text evidence="3">The sequence shown here is derived from an EMBL/GenBank/DDBJ whole genome shotgun (WGS) entry which is preliminary data.</text>
</comment>
<dbReference type="AlphaFoldDB" id="A0A3M9X1P8"/>
<keyword evidence="1" id="KW-1133">Transmembrane helix</keyword>
<evidence type="ECO:0000313" key="3">
    <source>
        <dbReference type="EMBL" id="RNJ41438.1"/>
    </source>
</evidence>
<feature type="transmembrane region" description="Helical" evidence="1">
    <location>
        <begin position="35"/>
        <end position="55"/>
    </location>
</feature>